<sequence length="482" mass="53642">MSVNLTSPAVELRESRLHTITGYEGDAARLISCRDLPNRERSFTQCGSCGADQVMNLLSQIQDAAVVEHGPAGCASDIPFRNGVFRMGNRRLGYHVHNIKYINTNLNENDTIYGGEAKLDQAVREAYRRFQPKAIFVTTTCASAIIGDDVPGICDALEEELGIPVIATLCEGFRTNIWATGFDSANHSILRKIVKPARQKQADLINVISFEHHFLYQSVFEQLGLRANHIVPLSTIEQLEHISEAAATVQYCETLGSYLAAGLEEYFGVPEVKAPAPFGLKASDELLREIGRLFNKEAAAEKVIANERANIARDLERLRNRLTGKKVYIAAGGPLAYSIIALVKDLGMEVVGTSVWHHDQTYDNDDDRINFLNFAVKTYGNFHVGVCNKQAFEVTNAINKYQPDIAITRHIETVWAAKLGIPSIFAGNQPTEMLYDGLIRFGQTIDDAISNPAYIKNVAKHSKLPYTDWWLNQNTYSFLRSE</sequence>
<dbReference type="PANTHER" id="PTHR42956">
    <property type="entry name" value="NITROGENASE IRON-MOLYBDENUM COFACTOR BIOSYNTHESIS PROTEIN NIFE"/>
    <property type="match status" value="1"/>
</dbReference>
<gene>
    <name evidence="3" type="ORF">SAMN04490178_11617</name>
</gene>
<dbReference type="InterPro" id="IPR000318">
    <property type="entry name" value="Nase_comp1_CS"/>
</dbReference>
<protein>
    <submittedName>
        <fullName evidence="3">Nitrogenase molybdenum-iron protein alpha chain</fullName>
    </submittedName>
</protein>
<dbReference type="AlphaFoldDB" id="A0A1H8WJ49"/>
<proteinExistence type="predicted"/>
<dbReference type="GO" id="GO:0016163">
    <property type="term" value="F:nitrogenase activity"/>
    <property type="evidence" value="ECO:0007669"/>
    <property type="project" value="InterPro"/>
</dbReference>
<dbReference type="RefSeq" id="WP_091748211.1">
    <property type="nucleotide sequence ID" value="NZ_FODY01000016.1"/>
</dbReference>
<dbReference type="Pfam" id="PF00148">
    <property type="entry name" value="Oxidored_nitro"/>
    <property type="match status" value="1"/>
</dbReference>
<dbReference type="InterPro" id="IPR000510">
    <property type="entry name" value="Nase/OxRdtase_comp1"/>
</dbReference>
<dbReference type="InterPro" id="IPR049939">
    <property type="entry name" value="NifE-like"/>
</dbReference>
<dbReference type="PANTHER" id="PTHR42956:SF1">
    <property type="entry name" value="NITROGENASE IRON-MOLYBDENUM COFACTOR BIOSYNTHESIS PROTEIN NIFE"/>
    <property type="match status" value="1"/>
</dbReference>
<evidence type="ECO:0000313" key="3">
    <source>
        <dbReference type="EMBL" id="SEP27676.1"/>
    </source>
</evidence>
<dbReference type="Gene3D" id="3.40.50.12380">
    <property type="entry name" value="Nitrogenase MoFe cofactor biosynthesis protein NifE, C-terminal"/>
    <property type="match status" value="1"/>
</dbReference>
<feature type="domain" description="Nitrogenase/oxidoreductase component 1" evidence="2">
    <location>
        <begin position="54"/>
        <end position="449"/>
    </location>
</feature>
<keyword evidence="4" id="KW-1185">Reference proteome</keyword>
<dbReference type="OrthoDB" id="9767044at2"/>
<dbReference type="Proteomes" id="UP000198847">
    <property type="component" value="Unassembled WGS sequence"/>
</dbReference>
<dbReference type="STRING" id="112903.SAMN04490178_11617"/>
<dbReference type="EMBL" id="FODY01000016">
    <property type="protein sequence ID" value="SEP27676.1"/>
    <property type="molecule type" value="Genomic_DNA"/>
</dbReference>
<evidence type="ECO:0000313" key="4">
    <source>
        <dbReference type="Proteomes" id="UP000198847"/>
    </source>
</evidence>
<evidence type="ECO:0000256" key="1">
    <source>
        <dbReference type="ARBA" id="ARBA00023231"/>
    </source>
</evidence>
<dbReference type="Gene3D" id="3.40.50.1980">
    <property type="entry name" value="Nitrogenase molybdenum iron protein domain"/>
    <property type="match status" value="1"/>
</dbReference>
<name>A0A1H8WJ49_9FIRM</name>
<reference evidence="3 4" key="1">
    <citation type="submission" date="2016-10" db="EMBL/GenBank/DDBJ databases">
        <authorList>
            <person name="de Groot N.N."/>
        </authorList>
    </citation>
    <scope>NUCLEOTIDE SEQUENCE [LARGE SCALE GENOMIC DNA]</scope>
    <source>
        <strain evidence="3 4">DSM 13305</strain>
    </source>
</reference>
<organism evidence="3 4">
    <name type="scientific">Propionispora vibrioides</name>
    <dbReference type="NCBI Taxonomy" id="112903"/>
    <lineage>
        <taxon>Bacteria</taxon>
        <taxon>Bacillati</taxon>
        <taxon>Bacillota</taxon>
        <taxon>Negativicutes</taxon>
        <taxon>Selenomonadales</taxon>
        <taxon>Sporomusaceae</taxon>
        <taxon>Propionispora</taxon>
    </lineage>
</organism>
<accession>A0A1H8WJ49</accession>
<keyword evidence="1" id="KW-0535">Nitrogen fixation</keyword>
<dbReference type="PROSITE" id="PS00090">
    <property type="entry name" value="NITROGENASE_1_2"/>
    <property type="match status" value="1"/>
</dbReference>
<dbReference type="SUPFAM" id="SSF53807">
    <property type="entry name" value="Helical backbone' metal receptor"/>
    <property type="match status" value="1"/>
</dbReference>
<evidence type="ECO:0000259" key="2">
    <source>
        <dbReference type="Pfam" id="PF00148"/>
    </source>
</evidence>